<evidence type="ECO:0000313" key="1">
    <source>
        <dbReference type="EMBL" id="KAJ3551483.1"/>
    </source>
</evidence>
<sequence length="884" mass="97979">MNEESNVRYVSVSGPTGWAGIAQTIRDVDEDKIKDYKEDIDTLLVFSGLFSAVLTAFVVESYQSLSPDPMTPVVALLGRIAAQTQSYTITAGTINSTYSPTSDIDHAFEPLLWAVRVNQLWFASLTITLITASFAMLVKQWLREYLSMEYTSPHERLRARQFRHPGLATWKVFEIAGLLPIFIQVALGLFLLGMCFFTYSVNVSVGKSSVVLVSGWVFLFTSATLAPIVSPRCPYKTALLKGIMVQARRGIRKLFSSLSLAVVRRDLLSVPEGLANTVRLAAVGLPRAIGSSHPRSLFGQYSLEEKDALKQNVDELEILKEVDAFFLDDDLLATTIFESLTQYHEDPSVIIKFVLMAVNLRLKGPELTQPLTSRPDLRRLTKRGWVAVSDVVGNTVVHAFSQQQQMSSVESWFEDALRLLLSHSDQPLTPIATKALVRCVRKSTISHWVHVLRSFNPSSSGLAPILHILAPLESHMTELIRSYELPAPSAISLVTKFYELEGNVSPLTSPLPPVIDLRALSESMWTFGSHVLGEAILRALEKELDPSAMGTWLDDAISMLLAASPHSLHTAGTMALAALCEETAPYHRFAPYLQGAASPTNPQYPYVFTTPSQRVQLDTVGQQHALAYPNAPPALLFHDHIQGQEDWARYYVLLLMDRVAELPTVFTTWPAGATNSLYTLLSCPVPYNQLPAGTSDILWRILSTEASTGGSLQGLVSISEKQHGYIHMDAAIENVVALVTEADSEGRRRFLELKSAHCQRYTADPPSVYDHDIELNSVRLCALITRIYGNVKSDTTLHEAFRKFYVDCAMAMERFREKKYPSVTKTEQAATVHLAEEGLSLLDSLEPVAEGTDLDKWVSSFQPDDSVFPDAIFEQLALASGDRR</sequence>
<comment type="caution">
    <text evidence="1">The sequence shown here is derived from an EMBL/GenBank/DDBJ whole genome shotgun (WGS) entry which is preliminary data.</text>
</comment>
<dbReference type="Proteomes" id="UP001148662">
    <property type="component" value="Unassembled WGS sequence"/>
</dbReference>
<protein>
    <submittedName>
        <fullName evidence="1">Uncharacterized protein</fullName>
    </submittedName>
</protein>
<dbReference type="EMBL" id="JANHOG010000795">
    <property type="protein sequence ID" value="KAJ3551483.1"/>
    <property type="molecule type" value="Genomic_DNA"/>
</dbReference>
<accession>A0ACC1T2A5</accession>
<proteinExistence type="predicted"/>
<keyword evidence="2" id="KW-1185">Reference proteome</keyword>
<evidence type="ECO:0000313" key="2">
    <source>
        <dbReference type="Proteomes" id="UP001148662"/>
    </source>
</evidence>
<reference evidence="1" key="1">
    <citation type="submission" date="2022-07" db="EMBL/GenBank/DDBJ databases">
        <title>Genome Sequence of Phlebia brevispora.</title>
        <authorList>
            <person name="Buettner E."/>
        </authorList>
    </citation>
    <scope>NUCLEOTIDE SEQUENCE</scope>
    <source>
        <strain evidence="1">MPL23</strain>
    </source>
</reference>
<gene>
    <name evidence="1" type="ORF">NM688_g4679</name>
</gene>
<organism evidence="1 2">
    <name type="scientific">Phlebia brevispora</name>
    <dbReference type="NCBI Taxonomy" id="194682"/>
    <lineage>
        <taxon>Eukaryota</taxon>
        <taxon>Fungi</taxon>
        <taxon>Dikarya</taxon>
        <taxon>Basidiomycota</taxon>
        <taxon>Agaricomycotina</taxon>
        <taxon>Agaricomycetes</taxon>
        <taxon>Polyporales</taxon>
        <taxon>Meruliaceae</taxon>
        <taxon>Phlebia</taxon>
    </lineage>
</organism>
<name>A0ACC1T2A5_9APHY</name>